<dbReference type="Gene3D" id="3.80.10.10">
    <property type="entry name" value="Ribonuclease Inhibitor"/>
    <property type="match status" value="1"/>
</dbReference>
<organism evidence="2 3">
    <name type="scientific">Mycena metata</name>
    <dbReference type="NCBI Taxonomy" id="1033252"/>
    <lineage>
        <taxon>Eukaryota</taxon>
        <taxon>Fungi</taxon>
        <taxon>Dikarya</taxon>
        <taxon>Basidiomycota</taxon>
        <taxon>Agaricomycotina</taxon>
        <taxon>Agaricomycetes</taxon>
        <taxon>Agaricomycetidae</taxon>
        <taxon>Agaricales</taxon>
        <taxon>Marasmiineae</taxon>
        <taxon>Mycenaceae</taxon>
        <taxon>Mycena</taxon>
    </lineage>
</organism>
<dbReference type="InterPro" id="IPR032675">
    <property type="entry name" value="LRR_dom_sf"/>
</dbReference>
<dbReference type="SUPFAM" id="SSF52047">
    <property type="entry name" value="RNI-like"/>
    <property type="match status" value="1"/>
</dbReference>
<reference evidence="2" key="1">
    <citation type="submission" date="2023-03" db="EMBL/GenBank/DDBJ databases">
        <title>Massive genome expansion in bonnet fungi (Mycena s.s.) driven by repeated elements and novel gene families across ecological guilds.</title>
        <authorList>
            <consortium name="Lawrence Berkeley National Laboratory"/>
            <person name="Harder C.B."/>
            <person name="Miyauchi S."/>
            <person name="Viragh M."/>
            <person name="Kuo A."/>
            <person name="Thoen E."/>
            <person name="Andreopoulos B."/>
            <person name="Lu D."/>
            <person name="Skrede I."/>
            <person name="Drula E."/>
            <person name="Henrissat B."/>
            <person name="Morin E."/>
            <person name="Kohler A."/>
            <person name="Barry K."/>
            <person name="LaButti K."/>
            <person name="Morin E."/>
            <person name="Salamov A."/>
            <person name="Lipzen A."/>
            <person name="Mereny Z."/>
            <person name="Hegedus B."/>
            <person name="Baldrian P."/>
            <person name="Stursova M."/>
            <person name="Weitz H."/>
            <person name="Taylor A."/>
            <person name="Grigoriev I.V."/>
            <person name="Nagy L.G."/>
            <person name="Martin F."/>
            <person name="Kauserud H."/>
        </authorList>
    </citation>
    <scope>NUCLEOTIDE SEQUENCE</scope>
    <source>
        <strain evidence="2">CBHHK182m</strain>
    </source>
</reference>
<dbReference type="EMBL" id="JARKIB010000180">
    <property type="protein sequence ID" value="KAJ7727354.1"/>
    <property type="molecule type" value="Genomic_DNA"/>
</dbReference>
<sequence>MAIRAALAEQTVKTEGRTAADIRRLVAESELRMTSLDSKIAELKLAAAPMEDDGPEDFKSSSVEGEAPLASASLLQQRDRERITAAVLRHLVSPIRSLPVELLAEIFLLTIRDKELDFLEKYKHFQDAYRVSHVCSEWQQIAHCTPQLWTGTIAVTVKEVGADTVDGLRAWFARSDPLPVPVILRAGRWPGNLETLPPVLEELLRVAPRWGILHCLDGFLPHMFYQRLADCTLDSLEAANLEPLYSDDDITSALFLLAISPRLRKLVLRLDLLDDPGTSVTLPSLRLLMLTLRSERNTHLSPFLNFLSAPALETLSISFLSDSISWTQAAFTAFLLRSSNITELCLRWCPLTSSDLITALAHAPSLTHLQLEGCHRLDDAFLLALHHHVDAGTPPLVPFLHDFHLEDMSELLTETLIVGMLTSRWRAGSATARWSRVVLSMQYTMMFFTKDFRHALRELAREGFPVEIPDELLEP</sequence>
<feature type="domain" description="F-box" evidence="1">
    <location>
        <begin position="95"/>
        <end position="150"/>
    </location>
</feature>
<dbReference type="Gene3D" id="1.20.1280.50">
    <property type="match status" value="1"/>
</dbReference>
<proteinExistence type="predicted"/>
<dbReference type="Pfam" id="PF12937">
    <property type="entry name" value="F-box-like"/>
    <property type="match status" value="1"/>
</dbReference>
<accession>A0AAD7MPS5</accession>
<dbReference type="InterPro" id="IPR001810">
    <property type="entry name" value="F-box_dom"/>
</dbReference>
<evidence type="ECO:0000313" key="3">
    <source>
        <dbReference type="Proteomes" id="UP001215598"/>
    </source>
</evidence>
<comment type="caution">
    <text evidence="2">The sequence shown here is derived from an EMBL/GenBank/DDBJ whole genome shotgun (WGS) entry which is preliminary data.</text>
</comment>
<evidence type="ECO:0000259" key="1">
    <source>
        <dbReference type="Pfam" id="PF12937"/>
    </source>
</evidence>
<evidence type="ECO:0000313" key="2">
    <source>
        <dbReference type="EMBL" id="KAJ7727354.1"/>
    </source>
</evidence>
<dbReference type="AlphaFoldDB" id="A0AAD7MPS5"/>
<protein>
    <recommendedName>
        <fullName evidence="1">F-box domain-containing protein</fullName>
    </recommendedName>
</protein>
<dbReference type="Proteomes" id="UP001215598">
    <property type="component" value="Unassembled WGS sequence"/>
</dbReference>
<keyword evidence="3" id="KW-1185">Reference proteome</keyword>
<gene>
    <name evidence="2" type="ORF">B0H16DRAFT_1697725</name>
</gene>
<name>A0AAD7MPS5_9AGAR</name>